<keyword evidence="3" id="KW-0808">Transferase</keyword>
<reference evidence="3 4" key="1">
    <citation type="submission" date="2019-01" db="EMBL/GenBank/DDBJ databases">
        <title>Complete genome of a denitifying bacterium Halomons sp. BC-M4-5.</title>
        <authorList>
            <person name="Wang L."/>
            <person name="Shao Z."/>
        </authorList>
    </citation>
    <scope>NUCLEOTIDE SEQUENCE [LARGE SCALE GENOMIC DNA]</scope>
    <source>
        <strain evidence="3 4">BC-M4-5</strain>
    </source>
</reference>
<evidence type="ECO:0000313" key="4">
    <source>
        <dbReference type="Proteomes" id="UP000464013"/>
    </source>
</evidence>
<evidence type="ECO:0000256" key="1">
    <source>
        <dbReference type="ARBA" id="ARBA00006464"/>
    </source>
</evidence>
<evidence type="ECO:0000259" key="2">
    <source>
        <dbReference type="Pfam" id="PF02397"/>
    </source>
</evidence>
<protein>
    <submittedName>
        <fullName evidence="3">Sugar transferase</fullName>
    </submittedName>
</protein>
<name>A0A6I6SIP2_9GAMM</name>
<accession>A0A6I6SIP2</accession>
<comment type="similarity">
    <text evidence="1">Belongs to the bacterial sugar transferase family.</text>
</comment>
<dbReference type="AlphaFoldDB" id="A0A6I6SIP2"/>
<gene>
    <name evidence="3" type="ORF">EKK97_14395</name>
</gene>
<keyword evidence="4" id="KW-1185">Reference proteome</keyword>
<dbReference type="EMBL" id="CP035042">
    <property type="protein sequence ID" value="QHC50548.1"/>
    <property type="molecule type" value="Genomic_DNA"/>
</dbReference>
<feature type="domain" description="Bacterial sugar transferase" evidence="2">
    <location>
        <begin position="6"/>
        <end position="187"/>
    </location>
</feature>
<dbReference type="PANTHER" id="PTHR30576">
    <property type="entry name" value="COLANIC BIOSYNTHESIS UDP-GLUCOSE LIPID CARRIER TRANSFERASE"/>
    <property type="match status" value="1"/>
</dbReference>
<sequence length="216" mass="24412">MNAAIKRSIDIAVSASALLVLAPLLALIALLIRCDSPGPALFIQRRVGRNLAPFRIYKFRTMQQRDAAAIDPLAEGVIRSGQDPRITRMGRYLRATSLDELPQLFNILKGDMSLVGPRPVLIEQVEAVPDEYMKRFTVRPGLTGLAQVQGRRSLGWLEQLALDVRYTERASVGFDLWLMLATAYVVLTFKDIYGSTERNWRQYRKSRRQHDVGEAK</sequence>
<evidence type="ECO:0000313" key="3">
    <source>
        <dbReference type="EMBL" id="QHC50548.1"/>
    </source>
</evidence>
<dbReference type="OrthoDB" id="9808602at2"/>
<organism evidence="3 4">
    <name type="scientific">Billgrantia tianxiuensis</name>
    <dbReference type="NCBI Taxonomy" id="2497861"/>
    <lineage>
        <taxon>Bacteria</taxon>
        <taxon>Pseudomonadati</taxon>
        <taxon>Pseudomonadota</taxon>
        <taxon>Gammaproteobacteria</taxon>
        <taxon>Oceanospirillales</taxon>
        <taxon>Halomonadaceae</taxon>
        <taxon>Billgrantia</taxon>
    </lineage>
</organism>
<dbReference type="GO" id="GO:0016780">
    <property type="term" value="F:phosphotransferase activity, for other substituted phosphate groups"/>
    <property type="evidence" value="ECO:0007669"/>
    <property type="project" value="TreeGrafter"/>
</dbReference>
<dbReference type="KEGG" id="htx:EKK97_14395"/>
<dbReference type="InterPro" id="IPR003362">
    <property type="entry name" value="Bact_transf"/>
</dbReference>
<proteinExistence type="inferred from homology"/>
<dbReference type="PANTHER" id="PTHR30576:SF0">
    <property type="entry name" value="UNDECAPRENYL-PHOSPHATE N-ACETYLGALACTOSAMINYL 1-PHOSPHATE TRANSFERASE-RELATED"/>
    <property type="match status" value="1"/>
</dbReference>
<dbReference type="RefSeq" id="WP_159552912.1">
    <property type="nucleotide sequence ID" value="NZ_CP035042.1"/>
</dbReference>
<dbReference type="Proteomes" id="UP000464013">
    <property type="component" value="Chromosome"/>
</dbReference>
<dbReference type="Pfam" id="PF02397">
    <property type="entry name" value="Bac_transf"/>
    <property type="match status" value="1"/>
</dbReference>